<comment type="caution">
    <text evidence="2">The sequence shown here is derived from an EMBL/GenBank/DDBJ whole genome shotgun (WGS) entry which is preliminary data.</text>
</comment>
<sequence length="277" mass="29736">MTFAPAVGDAIAPLPGGYADVLDRVVTALEADPRVVALWLSGSIGRGVADAGSDLDLIVTVADREADDVVAAGAATWAFLAPVVSLEMRGLPGSFALTTPEGLRVDVVLERELEVAETPYRHRVPVFDRRRTPTPVPAADEEHRGPQVATMEAVATEFARQLAIFPDAVVARGDWLLGQEAVHNYRTFLYQLYVESNQPLPPMGVKQWSAKLTAAQRDRLAALPSPAAEKTSVIDAMRQVTRVLRTEGRALVEGAGGAWPQAAVDAGLARWRAWGLD</sequence>
<name>A0A839N4V7_9MICO</name>
<dbReference type="Pfam" id="PF01909">
    <property type="entry name" value="NTP_transf_2"/>
    <property type="match status" value="1"/>
</dbReference>
<proteinExistence type="predicted"/>
<reference evidence="2 3" key="1">
    <citation type="submission" date="2020-08" db="EMBL/GenBank/DDBJ databases">
        <title>Sequencing the genomes of 1000 actinobacteria strains.</title>
        <authorList>
            <person name="Klenk H.-P."/>
        </authorList>
    </citation>
    <scope>NUCLEOTIDE SEQUENCE [LARGE SCALE GENOMIC DNA]</scope>
    <source>
        <strain evidence="2 3">DSM 105369</strain>
    </source>
</reference>
<protein>
    <submittedName>
        <fullName evidence="2">Putative nucleotidyltransferase</fullName>
    </submittedName>
</protein>
<dbReference type="Gene3D" id="3.30.460.10">
    <property type="entry name" value="Beta Polymerase, domain 2"/>
    <property type="match status" value="1"/>
</dbReference>
<organism evidence="2 3">
    <name type="scientific">Flexivirga oryzae</name>
    <dbReference type="NCBI Taxonomy" id="1794944"/>
    <lineage>
        <taxon>Bacteria</taxon>
        <taxon>Bacillati</taxon>
        <taxon>Actinomycetota</taxon>
        <taxon>Actinomycetes</taxon>
        <taxon>Micrococcales</taxon>
        <taxon>Dermacoccaceae</taxon>
        <taxon>Flexivirga</taxon>
    </lineage>
</organism>
<keyword evidence="3" id="KW-1185">Reference proteome</keyword>
<evidence type="ECO:0000313" key="2">
    <source>
        <dbReference type="EMBL" id="MBB2892337.1"/>
    </source>
</evidence>
<dbReference type="RefSeq" id="WP_183320474.1">
    <property type="nucleotide sequence ID" value="NZ_JACHVQ010000001.1"/>
</dbReference>
<dbReference type="InterPro" id="IPR043519">
    <property type="entry name" value="NT_sf"/>
</dbReference>
<dbReference type="SUPFAM" id="SSF81301">
    <property type="entry name" value="Nucleotidyltransferase"/>
    <property type="match status" value="1"/>
</dbReference>
<dbReference type="InterPro" id="IPR002934">
    <property type="entry name" value="Polymerase_NTP_transf_dom"/>
</dbReference>
<dbReference type="Proteomes" id="UP000559182">
    <property type="component" value="Unassembled WGS sequence"/>
</dbReference>
<accession>A0A839N4V7</accession>
<evidence type="ECO:0000259" key="1">
    <source>
        <dbReference type="Pfam" id="PF01909"/>
    </source>
</evidence>
<dbReference type="EMBL" id="JACHVQ010000001">
    <property type="protein sequence ID" value="MBB2892337.1"/>
    <property type="molecule type" value="Genomic_DNA"/>
</dbReference>
<dbReference type="CDD" id="cd05403">
    <property type="entry name" value="NT_KNTase_like"/>
    <property type="match status" value="1"/>
</dbReference>
<feature type="domain" description="Polymerase nucleotidyl transferase" evidence="1">
    <location>
        <begin position="24"/>
        <end position="65"/>
    </location>
</feature>
<evidence type="ECO:0000313" key="3">
    <source>
        <dbReference type="Proteomes" id="UP000559182"/>
    </source>
</evidence>
<dbReference type="GO" id="GO:0016779">
    <property type="term" value="F:nucleotidyltransferase activity"/>
    <property type="evidence" value="ECO:0007669"/>
    <property type="project" value="InterPro"/>
</dbReference>
<gene>
    <name evidence="2" type="ORF">FHU39_002321</name>
</gene>
<dbReference type="AlphaFoldDB" id="A0A839N4V7"/>
<keyword evidence="2" id="KW-0808">Transferase</keyword>